<feature type="signal peptide" evidence="1">
    <location>
        <begin position="1"/>
        <end position="20"/>
    </location>
</feature>
<dbReference type="Gene3D" id="3.60.21.10">
    <property type="match status" value="1"/>
</dbReference>
<accession>A0A7S0HTV5</accession>
<dbReference type="SUPFAM" id="SSF56300">
    <property type="entry name" value="Metallo-dependent phosphatases"/>
    <property type="match status" value="1"/>
</dbReference>
<feature type="chain" id="PRO_5031252531" description="Calcineurin-like phosphoesterase domain-containing protein" evidence="1">
    <location>
        <begin position="21"/>
        <end position="397"/>
    </location>
</feature>
<evidence type="ECO:0000313" key="3">
    <source>
        <dbReference type="EMBL" id="CAD8497209.1"/>
    </source>
</evidence>
<proteinExistence type="predicted"/>
<feature type="domain" description="Calcineurin-like phosphoesterase" evidence="2">
    <location>
        <begin position="45"/>
        <end position="153"/>
    </location>
</feature>
<keyword evidence="1" id="KW-0732">Signal</keyword>
<dbReference type="AlphaFoldDB" id="A0A7S0HTV5"/>
<reference evidence="3" key="1">
    <citation type="submission" date="2021-01" db="EMBL/GenBank/DDBJ databases">
        <authorList>
            <person name="Corre E."/>
            <person name="Pelletier E."/>
            <person name="Niang G."/>
            <person name="Scheremetjew M."/>
            <person name="Finn R."/>
            <person name="Kale V."/>
            <person name="Holt S."/>
            <person name="Cochrane G."/>
            <person name="Meng A."/>
            <person name="Brown T."/>
            <person name="Cohen L."/>
        </authorList>
    </citation>
    <scope>NUCLEOTIDE SEQUENCE</scope>
    <source>
        <strain evidence="3">CCMP325</strain>
    </source>
</reference>
<name>A0A7S0HTV5_9CRYP</name>
<dbReference type="InterPro" id="IPR004843">
    <property type="entry name" value="Calcineurin-like_PHP"/>
</dbReference>
<evidence type="ECO:0000259" key="2">
    <source>
        <dbReference type="Pfam" id="PF00149"/>
    </source>
</evidence>
<organism evidence="3">
    <name type="scientific">Hanusia phi</name>
    <dbReference type="NCBI Taxonomy" id="3032"/>
    <lineage>
        <taxon>Eukaryota</taxon>
        <taxon>Cryptophyceae</taxon>
        <taxon>Pyrenomonadales</taxon>
        <taxon>Geminigeraceae</taxon>
        <taxon>Hanusia</taxon>
    </lineage>
</organism>
<dbReference type="PANTHER" id="PTHR47680:SF2">
    <property type="entry name" value="SHEWANELLA-LIKE PROTEIN PHOSPHATASE 2"/>
    <property type="match status" value="1"/>
</dbReference>
<dbReference type="Pfam" id="PF00149">
    <property type="entry name" value="Metallophos"/>
    <property type="match status" value="1"/>
</dbReference>
<protein>
    <recommendedName>
        <fullName evidence="2">Calcineurin-like phosphoesterase domain-containing protein</fullName>
    </recommendedName>
</protein>
<evidence type="ECO:0000256" key="1">
    <source>
        <dbReference type="SAM" id="SignalP"/>
    </source>
</evidence>
<dbReference type="PANTHER" id="PTHR47680">
    <property type="entry name" value="SHEWANELLA-LIKE PROTEIN PHOSPHATASE 2"/>
    <property type="match status" value="1"/>
</dbReference>
<dbReference type="InterPro" id="IPR029052">
    <property type="entry name" value="Metallo-depent_PP-like"/>
</dbReference>
<sequence length="397" mass="43968">MARAFLFLLVLTATLENLAGLPDSRGKRQRIEAHLDGTPLPQPDRLVAIGDLHGDILATRRALRLAGVLHPERDEWVGGKTVVVQVGDQLDRGDDELQILSLLRKLAVQARQHEGALHVLIGNHEILSTHTARYATRGALENFFRWQRQCMDNSTLTEEEYHSNFCDLHEGPLECHASNLQCHEIASRMSGSAGLTRYMALHPGGMISRTILAEERTTALIVGQTLFVHAGIDLDHIVGHANPSEALKKINEAVSAFFRGELEALPLPAASTPDSMVWMRRYGGTHLNADTCAILNATLKALPGEVKRMVIGHTIQESKTINSACDGAVWRVDIGMSSGTYGTEPQILEIWKNGTVNVKHEERRENEEGEDRIESSRRSFWRLASGIRKGAEKLLEL</sequence>
<gene>
    <name evidence="3" type="ORF">HPHI1048_LOCUS17556</name>
</gene>
<dbReference type="EMBL" id="HBEO01026082">
    <property type="protein sequence ID" value="CAD8497209.1"/>
    <property type="molecule type" value="Transcribed_RNA"/>
</dbReference>
<dbReference type="GO" id="GO:0016787">
    <property type="term" value="F:hydrolase activity"/>
    <property type="evidence" value="ECO:0007669"/>
    <property type="project" value="InterPro"/>
</dbReference>